<name>A0A673CE51_9TELE</name>
<keyword evidence="5 8" id="KW-0472">Membrane</keyword>
<accession>A0A673CE51</accession>
<keyword evidence="4" id="KW-0391">Immunity</keyword>
<dbReference type="SMART" id="SM00408">
    <property type="entry name" value="IGc2"/>
    <property type="match status" value="1"/>
</dbReference>
<keyword evidence="2" id="KW-1003">Cell membrane</keyword>
<reference evidence="11" key="1">
    <citation type="submission" date="2019-06" db="EMBL/GenBank/DDBJ databases">
        <authorList>
            <consortium name="Wellcome Sanger Institute Data Sharing"/>
        </authorList>
    </citation>
    <scope>NUCLEOTIDE SEQUENCE [LARGE SCALE GENOMIC DNA]</scope>
</reference>
<reference evidence="11" key="2">
    <citation type="submission" date="2025-08" db="UniProtKB">
        <authorList>
            <consortium name="Ensembl"/>
        </authorList>
    </citation>
    <scope>IDENTIFICATION</scope>
</reference>
<evidence type="ECO:0000256" key="5">
    <source>
        <dbReference type="ARBA" id="ARBA00023136"/>
    </source>
</evidence>
<dbReference type="GO" id="GO:0002376">
    <property type="term" value="P:immune system process"/>
    <property type="evidence" value="ECO:0007669"/>
    <property type="project" value="UniProtKB-KW"/>
</dbReference>
<dbReference type="InterPro" id="IPR036179">
    <property type="entry name" value="Ig-like_dom_sf"/>
</dbReference>
<dbReference type="InterPro" id="IPR003599">
    <property type="entry name" value="Ig_sub"/>
</dbReference>
<dbReference type="SMART" id="SM00406">
    <property type="entry name" value="IGv"/>
    <property type="match status" value="1"/>
</dbReference>
<dbReference type="CDD" id="cd00099">
    <property type="entry name" value="IgV"/>
    <property type="match status" value="1"/>
</dbReference>
<dbReference type="AlphaFoldDB" id="A0A673CE51"/>
<evidence type="ECO:0000256" key="8">
    <source>
        <dbReference type="SAM" id="Phobius"/>
    </source>
</evidence>
<evidence type="ECO:0000256" key="7">
    <source>
        <dbReference type="ARBA" id="ARBA00023180"/>
    </source>
</evidence>
<dbReference type="PROSITE" id="PS50835">
    <property type="entry name" value="IG_LIKE"/>
    <property type="match status" value="1"/>
</dbReference>
<dbReference type="InterPro" id="IPR003598">
    <property type="entry name" value="Ig_sub2"/>
</dbReference>
<comment type="subcellular location">
    <subcellularLocation>
        <location evidence="1">Cell membrane</location>
    </subcellularLocation>
</comment>
<dbReference type="InterPro" id="IPR007110">
    <property type="entry name" value="Ig-like_dom"/>
</dbReference>
<feature type="transmembrane region" description="Helical" evidence="8">
    <location>
        <begin position="256"/>
        <end position="277"/>
    </location>
</feature>
<dbReference type="InterPro" id="IPR052051">
    <property type="entry name" value="TCR_complex_component"/>
</dbReference>
<dbReference type="FunCoup" id="A0A673CE51">
    <property type="interactions" value="97"/>
</dbReference>
<evidence type="ECO:0000259" key="10">
    <source>
        <dbReference type="PROSITE" id="PS50835"/>
    </source>
</evidence>
<evidence type="ECO:0000256" key="1">
    <source>
        <dbReference type="ARBA" id="ARBA00004236"/>
    </source>
</evidence>
<evidence type="ECO:0000256" key="2">
    <source>
        <dbReference type="ARBA" id="ARBA00022475"/>
    </source>
</evidence>
<dbReference type="GO" id="GO:0009617">
    <property type="term" value="P:response to bacterium"/>
    <property type="evidence" value="ECO:0007669"/>
    <property type="project" value="TreeGrafter"/>
</dbReference>
<evidence type="ECO:0000256" key="6">
    <source>
        <dbReference type="ARBA" id="ARBA00023157"/>
    </source>
</evidence>
<dbReference type="InParanoid" id="A0A673CE51"/>
<protein>
    <recommendedName>
        <fullName evidence="10">Ig-like domain-containing protein</fullName>
    </recommendedName>
</protein>
<dbReference type="PANTHER" id="PTHR19433:SF127">
    <property type="entry name" value="NITR9"/>
    <property type="match status" value="1"/>
</dbReference>
<evidence type="ECO:0000256" key="3">
    <source>
        <dbReference type="ARBA" id="ARBA00022729"/>
    </source>
</evidence>
<evidence type="ECO:0000313" key="12">
    <source>
        <dbReference type="Proteomes" id="UP000472271"/>
    </source>
</evidence>
<dbReference type="Gene3D" id="2.60.40.10">
    <property type="entry name" value="Immunoglobulins"/>
    <property type="match status" value="2"/>
</dbReference>
<reference evidence="11" key="3">
    <citation type="submission" date="2025-09" db="UniProtKB">
        <authorList>
            <consortium name="Ensembl"/>
        </authorList>
    </citation>
    <scope>IDENTIFICATION</scope>
</reference>
<dbReference type="Proteomes" id="UP000472271">
    <property type="component" value="Chromosome 18"/>
</dbReference>
<evidence type="ECO:0000313" key="11">
    <source>
        <dbReference type="Ensembl" id="ENSSORP00005052370.1"/>
    </source>
</evidence>
<dbReference type="InterPro" id="IPR013783">
    <property type="entry name" value="Ig-like_fold"/>
</dbReference>
<keyword evidence="6" id="KW-1015">Disulfide bond</keyword>
<keyword evidence="3 9" id="KW-0732">Signal</keyword>
<dbReference type="PANTHER" id="PTHR19433">
    <property type="entry name" value="T-CELL RECEPTOR ALPHA CHAIN V REGION-RELATED"/>
    <property type="match status" value="1"/>
</dbReference>
<keyword evidence="12" id="KW-1185">Reference proteome</keyword>
<dbReference type="Pfam" id="PF07686">
    <property type="entry name" value="V-set"/>
    <property type="match status" value="1"/>
</dbReference>
<keyword evidence="8" id="KW-0812">Transmembrane</keyword>
<dbReference type="Ensembl" id="ENSSORT00005053616.1">
    <property type="protein sequence ID" value="ENSSORP00005052370.1"/>
    <property type="gene ID" value="ENSSORG00005023604.1"/>
</dbReference>
<dbReference type="GO" id="GO:0005886">
    <property type="term" value="C:plasma membrane"/>
    <property type="evidence" value="ECO:0007669"/>
    <property type="project" value="UniProtKB-SubCell"/>
</dbReference>
<sequence>TMTPLSLIWTLSCLVLVNSAPVTTLNHSLLDLKSVHVGDSVTLQCEYHDKSAVLFFWYKQTLAQKPQRMSSYYEHNTEGSFNDEFKDNPRFSLDNKNSLTISDLRISDSAMYFCGSTNLDSFYFAEGVTVRVEGSYLNVQTSVRQSESESVHPGDSVTLNCTVHTGTCDGEHSVYWFKSYEEEPQPGIIYTHRGRNDQCEKKNDTETKTHTCVYNLPIHSVDHTHDQTYCAVASCGRVLFGPGTRLDLHNMKESSALVYFLSGALAFTTTLIVLLTFSVYRLKQRTCQCTAASPVNNEDAQNLHYAALKYENTDRARRPRRQKDDTFTECVYSSVYQ</sequence>
<dbReference type="SUPFAM" id="SSF48726">
    <property type="entry name" value="Immunoglobulin"/>
    <property type="match status" value="2"/>
</dbReference>
<dbReference type="SMART" id="SM00409">
    <property type="entry name" value="IG"/>
    <property type="match status" value="2"/>
</dbReference>
<feature type="signal peptide" evidence="9">
    <location>
        <begin position="1"/>
        <end position="19"/>
    </location>
</feature>
<keyword evidence="7" id="KW-0325">Glycoprotein</keyword>
<keyword evidence="8" id="KW-1133">Transmembrane helix</keyword>
<evidence type="ECO:0000256" key="4">
    <source>
        <dbReference type="ARBA" id="ARBA00022859"/>
    </source>
</evidence>
<feature type="domain" description="Ig-like" evidence="10">
    <location>
        <begin position="21"/>
        <end position="131"/>
    </location>
</feature>
<feature type="chain" id="PRO_5025363236" description="Ig-like domain-containing protein" evidence="9">
    <location>
        <begin position="20"/>
        <end position="337"/>
    </location>
</feature>
<organism evidence="11 12">
    <name type="scientific">Sphaeramia orbicularis</name>
    <name type="common">orbiculate cardinalfish</name>
    <dbReference type="NCBI Taxonomy" id="375764"/>
    <lineage>
        <taxon>Eukaryota</taxon>
        <taxon>Metazoa</taxon>
        <taxon>Chordata</taxon>
        <taxon>Craniata</taxon>
        <taxon>Vertebrata</taxon>
        <taxon>Euteleostomi</taxon>
        <taxon>Actinopterygii</taxon>
        <taxon>Neopterygii</taxon>
        <taxon>Teleostei</taxon>
        <taxon>Neoteleostei</taxon>
        <taxon>Acanthomorphata</taxon>
        <taxon>Gobiaria</taxon>
        <taxon>Kurtiformes</taxon>
        <taxon>Apogonoidei</taxon>
        <taxon>Apogonidae</taxon>
        <taxon>Apogoninae</taxon>
        <taxon>Sphaeramia</taxon>
    </lineage>
</organism>
<proteinExistence type="predicted"/>
<dbReference type="InterPro" id="IPR013106">
    <property type="entry name" value="Ig_V-set"/>
</dbReference>
<evidence type="ECO:0000256" key="9">
    <source>
        <dbReference type="SAM" id="SignalP"/>
    </source>
</evidence>